<comment type="catalytic activity">
    <reaction evidence="7">
        <text>Endonucleolytic cleavage of RNA, removing 5'-extranucleotides from tRNA precursor.</text>
        <dbReference type="EC" id="3.1.26.5"/>
    </reaction>
</comment>
<dbReference type="Gene3D" id="3.30.230.10">
    <property type="match status" value="1"/>
</dbReference>
<comment type="subunit">
    <text evidence="7">Consists of a catalytic RNA component (M1 or rnpB) and a protein subunit.</text>
</comment>
<dbReference type="Proteomes" id="UP001465153">
    <property type="component" value="Unassembled WGS sequence"/>
</dbReference>
<evidence type="ECO:0000256" key="6">
    <source>
        <dbReference type="ARBA" id="ARBA00022884"/>
    </source>
</evidence>
<dbReference type="HAMAP" id="MF_00227">
    <property type="entry name" value="RNase_P"/>
    <property type="match status" value="1"/>
</dbReference>
<dbReference type="PANTHER" id="PTHR33992:SF1">
    <property type="entry name" value="RIBONUCLEASE P PROTEIN COMPONENT"/>
    <property type="match status" value="1"/>
</dbReference>
<evidence type="ECO:0000256" key="2">
    <source>
        <dbReference type="ARBA" id="ARBA00022694"/>
    </source>
</evidence>
<evidence type="ECO:0000256" key="8">
    <source>
        <dbReference type="NCBIfam" id="TIGR00188"/>
    </source>
</evidence>
<evidence type="ECO:0000256" key="3">
    <source>
        <dbReference type="ARBA" id="ARBA00022722"/>
    </source>
</evidence>
<dbReference type="InterPro" id="IPR020539">
    <property type="entry name" value="RNase_P_CS"/>
</dbReference>
<dbReference type="RefSeq" id="WP_233088090.1">
    <property type="nucleotide sequence ID" value="NZ_BAABWN010000009.1"/>
</dbReference>
<evidence type="ECO:0000256" key="5">
    <source>
        <dbReference type="ARBA" id="ARBA00022801"/>
    </source>
</evidence>
<sequence length="129" mass="15243">MPGFPKQNRLLNAREYQSVFDKPDLRLSHPNFLILCRINSQTSSRLGMVIAKKNLRLATQRNRVKRLIRETFRHQQHQFNHLDVIVLARRNLDTLDNPEIVKILNKQWKRIQKKLNPPSQTSEKPTARA</sequence>
<keyword evidence="6 7" id="KW-0694">RNA-binding</keyword>
<evidence type="ECO:0000256" key="1">
    <source>
        <dbReference type="ARBA" id="ARBA00002663"/>
    </source>
</evidence>
<keyword evidence="2 7" id="KW-0819">tRNA processing</keyword>
<dbReference type="SUPFAM" id="SSF54211">
    <property type="entry name" value="Ribosomal protein S5 domain 2-like"/>
    <property type="match status" value="1"/>
</dbReference>
<keyword evidence="5 7" id="KW-0378">Hydrolase</keyword>
<comment type="caution">
    <text evidence="9">The sequence shown here is derived from an EMBL/GenBank/DDBJ whole genome shotgun (WGS) entry which is preliminary data.</text>
</comment>
<dbReference type="EMBL" id="BAABWN010000009">
    <property type="protein sequence ID" value="GAA6168986.1"/>
    <property type="molecule type" value="Genomic_DNA"/>
</dbReference>
<evidence type="ECO:0000256" key="7">
    <source>
        <dbReference type="HAMAP-Rule" id="MF_00227"/>
    </source>
</evidence>
<reference evidence="9 10" key="1">
    <citation type="submission" date="2024-04" db="EMBL/GenBank/DDBJ databases">
        <title>Draft genome sequence of Sessilibacter corallicola NBRC 116591.</title>
        <authorList>
            <person name="Miyakawa T."/>
            <person name="Kusuya Y."/>
            <person name="Miura T."/>
        </authorList>
    </citation>
    <scope>NUCLEOTIDE SEQUENCE [LARGE SCALE GENOMIC DNA]</scope>
    <source>
        <strain evidence="9 10">KU-00831-HH</strain>
    </source>
</reference>
<dbReference type="InterPro" id="IPR020568">
    <property type="entry name" value="Ribosomal_Su5_D2-typ_SF"/>
</dbReference>
<dbReference type="PROSITE" id="PS00648">
    <property type="entry name" value="RIBONUCLEASE_P"/>
    <property type="match status" value="1"/>
</dbReference>
<gene>
    <name evidence="7 9" type="primary">rnpA</name>
    <name evidence="9" type="ORF">NBRC116591_27970</name>
</gene>
<comment type="similarity">
    <text evidence="7">Belongs to the RnpA family.</text>
</comment>
<evidence type="ECO:0000313" key="9">
    <source>
        <dbReference type="EMBL" id="GAA6168986.1"/>
    </source>
</evidence>
<dbReference type="PANTHER" id="PTHR33992">
    <property type="entry name" value="RIBONUCLEASE P PROTEIN COMPONENT"/>
    <property type="match status" value="1"/>
</dbReference>
<proteinExistence type="inferred from homology"/>
<evidence type="ECO:0000313" key="10">
    <source>
        <dbReference type="Proteomes" id="UP001465153"/>
    </source>
</evidence>
<accession>A0ABQ0ABG7</accession>
<dbReference type="NCBIfam" id="TIGR00188">
    <property type="entry name" value="rnpA"/>
    <property type="match status" value="1"/>
</dbReference>
<organism evidence="9 10">
    <name type="scientific">Sessilibacter corallicola</name>
    <dbReference type="NCBI Taxonomy" id="2904075"/>
    <lineage>
        <taxon>Bacteria</taxon>
        <taxon>Pseudomonadati</taxon>
        <taxon>Pseudomonadota</taxon>
        <taxon>Gammaproteobacteria</taxon>
        <taxon>Cellvibrionales</taxon>
        <taxon>Cellvibrionaceae</taxon>
        <taxon>Sessilibacter</taxon>
    </lineage>
</organism>
<dbReference type="Pfam" id="PF00825">
    <property type="entry name" value="Ribonuclease_P"/>
    <property type="match status" value="1"/>
</dbReference>
<evidence type="ECO:0000256" key="4">
    <source>
        <dbReference type="ARBA" id="ARBA00022759"/>
    </source>
</evidence>
<protein>
    <recommendedName>
        <fullName evidence="7 8">Ribonuclease P protein component</fullName>
        <shortName evidence="7">RNase P protein</shortName>
        <shortName evidence="7">RNaseP protein</shortName>
        <ecNumber evidence="7 8">3.1.26.5</ecNumber>
    </recommendedName>
    <alternativeName>
        <fullName evidence="7">Protein C5</fullName>
    </alternativeName>
</protein>
<keyword evidence="4 7" id="KW-0255">Endonuclease</keyword>
<dbReference type="InterPro" id="IPR000100">
    <property type="entry name" value="RNase_P"/>
</dbReference>
<comment type="function">
    <text evidence="1 7">RNaseP catalyzes the removal of the 5'-leader sequence from pre-tRNA to produce the mature 5'-terminus. It can also cleave other RNA substrates such as 4.5S RNA. The protein component plays an auxiliary but essential role in vivo by binding to the 5'-leader sequence and broadening the substrate specificity of the ribozyme.</text>
</comment>
<name>A0ABQ0ABG7_9GAMM</name>
<keyword evidence="10" id="KW-1185">Reference proteome</keyword>
<dbReference type="InterPro" id="IPR014721">
    <property type="entry name" value="Ribsml_uS5_D2-typ_fold_subgr"/>
</dbReference>
<keyword evidence="3 7" id="KW-0540">Nuclease</keyword>
<dbReference type="EC" id="3.1.26.5" evidence="7 8"/>